<evidence type="ECO:0000313" key="2">
    <source>
        <dbReference type="EMBL" id="SDT56516.1"/>
    </source>
</evidence>
<protein>
    <submittedName>
        <fullName evidence="2">Uncharacterized protein</fullName>
    </submittedName>
</protein>
<organism evidence="2 3">
    <name type="scientific">Bradyrhizobium canariense</name>
    <dbReference type="NCBI Taxonomy" id="255045"/>
    <lineage>
        <taxon>Bacteria</taxon>
        <taxon>Pseudomonadati</taxon>
        <taxon>Pseudomonadota</taxon>
        <taxon>Alphaproteobacteria</taxon>
        <taxon>Hyphomicrobiales</taxon>
        <taxon>Nitrobacteraceae</taxon>
        <taxon>Bradyrhizobium</taxon>
    </lineage>
</organism>
<evidence type="ECO:0000313" key="3">
    <source>
        <dbReference type="Proteomes" id="UP000243904"/>
    </source>
</evidence>
<dbReference type="AlphaFoldDB" id="A0A1H2BFD0"/>
<gene>
    <name evidence="1" type="ORF">SAMN05444158_3130</name>
    <name evidence="2" type="ORF">SAMN05444158_7082</name>
</gene>
<dbReference type="RefSeq" id="WP_100386619.1">
    <property type="nucleotide sequence ID" value="NZ_LT629750.1"/>
</dbReference>
<name>A0A1H2BFD0_9BRAD</name>
<evidence type="ECO:0000313" key="1">
    <source>
        <dbReference type="EMBL" id="SDS76722.1"/>
    </source>
</evidence>
<reference evidence="3" key="2">
    <citation type="submission" date="2016-10" db="EMBL/GenBank/DDBJ databases">
        <authorList>
            <person name="Varghese N."/>
            <person name="Submissions S."/>
        </authorList>
    </citation>
    <scope>NUCLEOTIDE SEQUENCE [LARGE SCALE GENOMIC DNA]</scope>
    <source>
        <strain evidence="3">GAS369</strain>
    </source>
</reference>
<dbReference type="Proteomes" id="UP000243904">
    <property type="component" value="Chromosome I"/>
</dbReference>
<keyword evidence="3" id="KW-1185">Reference proteome</keyword>
<reference evidence="2" key="1">
    <citation type="submission" date="2016-10" db="EMBL/GenBank/DDBJ databases">
        <authorList>
            <person name="de Groot N.N."/>
        </authorList>
    </citation>
    <scope>NUCLEOTIDE SEQUENCE [LARGE SCALE GENOMIC DNA]</scope>
    <source>
        <strain evidence="2">GAS369</strain>
    </source>
</reference>
<dbReference type="EMBL" id="LT629750">
    <property type="protein sequence ID" value="SDT56516.1"/>
    <property type="molecule type" value="Genomic_DNA"/>
</dbReference>
<dbReference type="EMBL" id="LT629750">
    <property type="protein sequence ID" value="SDS76722.1"/>
    <property type="molecule type" value="Genomic_DNA"/>
</dbReference>
<proteinExistence type="predicted"/>
<sequence length="97" mass="10644">MSWDSRFAEPIELPSGVSLASLRDAIVHLVNTVPSSERGTPVVLTAAELITSAAERGDPIEFARIATLRAVNRHAVREFNPDSQRPALGQRKLARER</sequence>
<accession>A0A1H2BFD0</accession>